<comment type="caution">
    <text evidence="2">The sequence shown here is derived from an EMBL/GenBank/DDBJ whole genome shotgun (WGS) entry which is preliminary data.</text>
</comment>
<accession>A0A392RTP6</accession>
<keyword evidence="3" id="KW-1185">Reference proteome</keyword>
<name>A0A392RTP6_9FABA</name>
<organism evidence="2 3">
    <name type="scientific">Trifolium medium</name>
    <dbReference type="NCBI Taxonomy" id="97028"/>
    <lineage>
        <taxon>Eukaryota</taxon>
        <taxon>Viridiplantae</taxon>
        <taxon>Streptophyta</taxon>
        <taxon>Embryophyta</taxon>
        <taxon>Tracheophyta</taxon>
        <taxon>Spermatophyta</taxon>
        <taxon>Magnoliopsida</taxon>
        <taxon>eudicotyledons</taxon>
        <taxon>Gunneridae</taxon>
        <taxon>Pentapetalae</taxon>
        <taxon>rosids</taxon>
        <taxon>fabids</taxon>
        <taxon>Fabales</taxon>
        <taxon>Fabaceae</taxon>
        <taxon>Papilionoideae</taxon>
        <taxon>50 kb inversion clade</taxon>
        <taxon>NPAAA clade</taxon>
        <taxon>Hologalegina</taxon>
        <taxon>IRL clade</taxon>
        <taxon>Trifolieae</taxon>
        <taxon>Trifolium</taxon>
    </lineage>
</organism>
<feature type="signal peptide" evidence="1">
    <location>
        <begin position="1"/>
        <end position="20"/>
    </location>
</feature>
<sequence length="43" mass="4804">MNIGCCLVVTFFMMKLTIDGETLSRGWKLVEPLLLGLVSRGNF</sequence>
<reference evidence="2 3" key="1">
    <citation type="journal article" date="2018" name="Front. Plant Sci.">
        <title>Red Clover (Trifolium pratense) and Zigzag Clover (T. medium) - A Picture of Genomic Similarities and Differences.</title>
        <authorList>
            <person name="Dluhosova J."/>
            <person name="Istvanek J."/>
            <person name="Nedelnik J."/>
            <person name="Repkova J."/>
        </authorList>
    </citation>
    <scope>NUCLEOTIDE SEQUENCE [LARGE SCALE GENOMIC DNA]</scope>
    <source>
        <strain evidence="3">cv. 10/8</strain>
        <tissue evidence="2">Leaf</tissue>
    </source>
</reference>
<feature type="chain" id="PRO_5017190303" evidence="1">
    <location>
        <begin position="21"/>
        <end position="43"/>
    </location>
</feature>
<dbReference type="Proteomes" id="UP000265520">
    <property type="component" value="Unassembled WGS sequence"/>
</dbReference>
<evidence type="ECO:0000313" key="2">
    <source>
        <dbReference type="EMBL" id="MCI39434.1"/>
    </source>
</evidence>
<evidence type="ECO:0000313" key="3">
    <source>
        <dbReference type="Proteomes" id="UP000265520"/>
    </source>
</evidence>
<protein>
    <submittedName>
        <fullName evidence="2">Uncharacterized protein</fullName>
    </submittedName>
</protein>
<proteinExistence type="predicted"/>
<dbReference type="EMBL" id="LXQA010267257">
    <property type="protein sequence ID" value="MCI39434.1"/>
    <property type="molecule type" value="Genomic_DNA"/>
</dbReference>
<dbReference type="AlphaFoldDB" id="A0A392RTP6"/>
<evidence type="ECO:0000256" key="1">
    <source>
        <dbReference type="SAM" id="SignalP"/>
    </source>
</evidence>
<keyword evidence="1" id="KW-0732">Signal</keyword>